<dbReference type="GeneID" id="8826958"/>
<sequence>MVTVYDVPPEKLIASVAEKLKEEKIEPPEWSRWVTTGVHKEKGPEQEDWWYIRLASVLRKIYIMGPIGTSRLAAEYGGKEDRGSKRYKARKGSRAIVRKALQQLESLGYVKKDKKGRVITPKGRSFMDNVAHEIMKELVKESPELEKYTK</sequence>
<dbReference type="RefSeq" id="WP_008085386.1">
    <property type="nucleotide sequence ID" value="NC_013926.1"/>
</dbReference>
<evidence type="ECO:0000256" key="5">
    <source>
        <dbReference type="HAMAP-Rule" id="MF_01474"/>
    </source>
</evidence>
<dbReference type="GO" id="GO:0022627">
    <property type="term" value="C:cytosolic small ribosomal subunit"/>
    <property type="evidence" value="ECO:0007669"/>
    <property type="project" value="TreeGrafter"/>
</dbReference>
<protein>
    <recommendedName>
        <fullName evidence="4 5">Small ribosomal subunit protein eS19</fullName>
    </recommendedName>
</protein>
<dbReference type="PANTHER" id="PTHR11710:SF0">
    <property type="entry name" value="40S RIBOSOMAL PROTEIN S19"/>
    <property type="match status" value="1"/>
</dbReference>
<comment type="subunit">
    <text evidence="5">Part of the 30S ribosomal subunit.</text>
</comment>
<evidence type="ECO:0000256" key="1">
    <source>
        <dbReference type="ARBA" id="ARBA00010014"/>
    </source>
</evidence>
<name>B5IFD7_ACIB4</name>
<dbReference type="Gene3D" id="1.10.10.10">
    <property type="entry name" value="Winged helix-like DNA-binding domain superfamily/Winged helix DNA-binding domain"/>
    <property type="match status" value="1"/>
</dbReference>
<comment type="similarity">
    <text evidence="1 5">Belongs to the eukaryotic ribosomal protein eS19 family.</text>
</comment>
<dbReference type="InterPro" id="IPR036388">
    <property type="entry name" value="WH-like_DNA-bd_sf"/>
</dbReference>
<dbReference type="InterPro" id="IPR036390">
    <property type="entry name" value="WH_DNA-bd_sf"/>
</dbReference>
<dbReference type="HOGENOM" id="CLU_108559_1_0_2"/>
<accession>B5IFD7</accession>
<proteinExistence type="inferred from homology"/>
<dbReference type="SMART" id="SM01413">
    <property type="entry name" value="Ribosomal_S19e"/>
    <property type="match status" value="1"/>
</dbReference>
<keyword evidence="2 5" id="KW-0689">Ribosomal protein</keyword>
<dbReference type="FunFam" id="1.10.10.10:FF:000449">
    <property type="entry name" value="30S ribosomal protein S19e"/>
    <property type="match status" value="1"/>
</dbReference>
<dbReference type="EMBL" id="CP001941">
    <property type="protein sequence ID" value="ADD07836.1"/>
    <property type="molecule type" value="Genomic_DNA"/>
</dbReference>
<evidence type="ECO:0000256" key="3">
    <source>
        <dbReference type="ARBA" id="ARBA00023274"/>
    </source>
</evidence>
<dbReference type="KEGG" id="abi:Aboo_0024"/>
<keyword evidence="3 5" id="KW-0687">Ribonucleoprotein</keyword>
<dbReference type="GO" id="GO:0003723">
    <property type="term" value="F:RNA binding"/>
    <property type="evidence" value="ECO:0007669"/>
    <property type="project" value="TreeGrafter"/>
</dbReference>
<evidence type="ECO:0000313" key="7">
    <source>
        <dbReference type="Proteomes" id="UP000001400"/>
    </source>
</evidence>
<evidence type="ECO:0000256" key="4">
    <source>
        <dbReference type="ARBA" id="ARBA00035143"/>
    </source>
</evidence>
<dbReference type="InterPro" id="IPR027548">
    <property type="entry name" value="Ribosomal_eS19_archaeal"/>
</dbReference>
<dbReference type="STRING" id="439481.Aboo_0024"/>
<comment type="function">
    <text evidence="5">May be involved in maturation of the 30S ribosomal subunit.</text>
</comment>
<dbReference type="AlphaFoldDB" id="B5IFD7"/>
<evidence type="ECO:0000313" key="6">
    <source>
        <dbReference type="EMBL" id="ADD07836.1"/>
    </source>
</evidence>
<dbReference type="eggNOG" id="arCOG01344">
    <property type="taxonomic scope" value="Archaea"/>
</dbReference>
<dbReference type="InterPro" id="IPR001266">
    <property type="entry name" value="Ribosomal_eS19"/>
</dbReference>
<reference evidence="6" key="1">
    <citation type="submission" date="2010-02" db="EMBL/GenBank/DDBJ databases">
        <title>Complete sequence of Aciduliprofundum boonei T469.</title>
        <authorList>
            <consortium name="US DOE Joint Genome Institute"/>
            <person name="Lucas S."/>
            <person name="Copeland A."/>
            <person name="Lapidus A."/>
            <person name="Cheng J.-F."/>
            <person name="Bruce D."/>
            <person name="Goodwin L."/>
            <person name="Pitluck S."/>
            <person name="Saunders E."/>
            <person name="Detter J.C."/>
            <person name="Han C."/>
            <person name="Tapia R."/>
            <person name="Land M."/>
            <person name="Hauser L."/>
            <person name="Kyrpides N."/>
            <person name="Mikhailova N."/>
            <person name="Flores G."/>
            <person name="Reysenbach A.-L."/>
            <person name="Woyke T."/>
        </authorList>
    </citation>
    <scope>NUCLEOTIDE SEQUENCE</scope>
    <source>
        <strain evidence="6">T469</strain>
    </source>
</reference>
<evidence type="ECO:0000256" key="2">
    <source>
        <dbReference type="ARBA" id="ARBA00022980"/>
    </source>
</evidence>
<dbReference type="Proteomes" id="UP000001400">
    <property type="component" value="Chromosome"/>
</dbReference>
<keyword evidence="7" id="KW-1185">Reference proteome</keyword>
<dbReference type="OrthoDB" id="371836at2157"/>
<dbReference type="PANTHER" id="PTHR11710">
    <property type="entry name" value="40S RIBOSOMAL PROTEIN S19"/>
    <property type="match status" value="1"/>
</dbReference>
<dbReference type="GO" id="GO:0000028">
    <property type="term" value="P:ribosomal small subunit assembly"/>
    <property type="evidence" value="ECO:0007669"/>
    <property type="project" value="TreeGrafter"/>
</dbReference>
<dbReference type="Pfam" id="PF01090">
    <property type="entry name" value="Ribosomal_S19e"/>
    <property type="match status" value="1"/>
</dbReference>
<organism evidence="6 7">
    <name type="scientific">Aciduliprofundum boonei (strain DSM 19572 / T469)</name>
    <dbReference type="NCBI Taxonomy" id="439481"/>
    <lineage>
        <taxon>Archaea</taxon>
        <taxon>Methanobacteriati</taxon>
        <taxon>Thermoplasmatota</taxon>
        <taxon>DHVE2 group</taxon>
        <taxon>Candidatus Aciduliprofundum</taxon>
    </lineage>
</organism>
<dbReference type="HAMAP" id="MF_01474">
    <property type="entry name" value="Ribosomal_eS19"/>
    <property type="match status" value="1"/>
</dbReference>
<dbReference type="GO" id="GO:0003735">
    <property type="term" value="F:structural constituent of ribosome"/>
    <property type="evidence" value="ECO:0007669"/>
    <property type="project" value="InterPro"/>
</dbReference>
<dbReference type="SUPFAM" id="SSF46785">
    <property type="entry name" value="Winged helix' DNA-binding domain"/>
    <property type="match status" value="1"/>
</dbReference>
<dbReference type="GO" id="GO:0006412">
    <property type="term" value="P:translation"/>
    <property type="evidence" value="ECO:0007669"/>
    <property type="project" value="UniProtKB-UniRule"/>
</dbReference>
<gene>
    <name evidence="5" type="primary">rps19e</name>
    <name evidence="6" type="ordered locus">Aboo_0024</name>
</gene>
<dbReference type="NCBIfam" id="NF006811">
    <property type="entry name" value="PRK09333.1"/>
    <property type="match status" value="1"/>
</dbReference>